<reference evidence="7" key="1">
    <citation type="journal article" date="2019" name="Int. J. Syst. Evol. Microbiol.">
        <title>The Global Catalogue of Microorganisms (GCM) 10K type strain sequencing project: providing services to taxonomists for standard genome sequencing and annotation.</title>
        <authorList>
            <consortium name="The Broad Institute Genomics Platform"/>
            <consortium name="The Broad Institute Genome Sequencing Center for Infectious Disease"/>
            <person name="Wu L."/>
            <person name="Ma J."/>
        </authorList>
    </citation>
    <scope>NUCLEOTIDE SEQUENCE [LARGE SCALE GENOMIC DNA]</scope>
    <source>
        <strain evidence="7">CCUG 58127</strain>
    </source>
</reference>
<evidence type="ECO:0000259" key="5">
    <source>
        <dbReference type="Pfam" id="PF22666"/>
    </source>
</evidence>
<evidence type="ECO:0000313" key="7">
    <source>
        <dbReference type="Proteomes" id="UP001596298"/>
    </source>
</evidence>
<dbReference type="InterPro" id="IPR036156">
    <property type="entry name" value="Beta-gal/glucu_dom_sf"/>
</dbReference>
<evidence type="ECO:0000256" key="2">
    <source>
        <dbReference type="ARBA" id="ARBA00012754"/>
    </source>
</evidence>
<dbReference type="Gene3D" id="2.60.40.10">
    <property type="entry name" value="Immunoglobulins"/>
    <property type="match status" value="1"/>
</dbReference>
<keyword evidence="7" id="KW-1185">Reference proteome</keyword>
<protein>
    <recommendedName>
        <fullName evidence="2">beta-mannosidase</fullName>
        <ecNumber evidence="2">3.2.1.25</ecNumber>
    </recommendedName>
</protein>
<comment type="caution">
    <text evidence="6">The sequence shown here is derived from an EMBL/GenBank/DDBJ whole genome shotgun (WGS) entry which is preliminary data.</text>
</comment>
<dbReference type="RefSeq" id="WP_382401112.1">
    <property type="nucleotide sequence ID" value="NZ_JBHSWH010000001.1"/>
</dbReference>
<organism evidence="6 7">
    <name type="scientific">Flexivirga alba</name>
    <dbReference type="NCBI Taxonomy" id="702742"/>
    <lineage>
        <taxon>Bacteria</taxon>
        <taxon>Bacillati</taxon>
        <taxon>Actinomycetota</taxon>
        <taxon>Actinomycetes</taxon>
        <taxon>Micrococcales</taxon>
        <taxon>Dermacoccaceae</taxon>
        <taxon>Flexivirga</taxon>
    </lineage>
</organism>
<dbReference type="InterPro" id="IPR013783">
    <property type="entry name" value="Ig-like_fold"/>
</dbReference>
<name>A0ABW2AFQ8_9MICO</name>
<dbReference type="Gene3D" id="3.20.20.80">
    <property type="entry name" value="Glycosidases"/>
    <property type="match status" value="1"/>
</dbReference>
<dbReference type="SUPFAM" id="SSF49785">
    <property type="entry name" value="Galactose-binding domain-like"/>
    <property type="match status" value="1"/>
</dbReference>
<sequence length="818" mass="89267">MNAGTDLLTGACWECAPADVGSAAAPETGWIPAPVPGTAVQALQLAGDPGALMRNYDGEDWWWRCEFKVQKAGRHTLTSGGVATYAELLVDEEAVIDTCNMFVGHRIVLNLGKGPHTLLVHCRSLQPILDRRHPRPRWESPDLEHQNLRWIRTSLLGRQVGGVPTPAPVGPWRPLTLRRSDAVDVRTTRLRADCAVDGSGTVEVTAELTGFSHAVPIEIRVGDITAPCQVTRQRGVVTLRARVHLPRVERWWPHTHGRQPLYDVTVEAGDLQLTVARVGFRTISVDRTDGAFTLLVNDIPIFARGVCWSPTDPISLQDGPLRQHLETLRDGAHNIVRIRGTGVYPSDDFLDLCDELGLLIWQDCMLAFFDAPDDAEFSTELRTEVEQVLRAFEGRPSLAVVCGSSNAEERAAYLGLPPDKWVAAVAAELIPHLVDEFAPGTPYVRSSPSESPLPSMVSSGPSHYYGVGAYLRPTTDARRAGVRFASECLCMACPAEVEDSIDGVVAQHRIGHHRAWKALIHRGAQSSWDMEDIRAWYTRHLFGLDPIEIRRTDGERAAAIGRATVATVFDDVLSEWRRPGSPCAGAIVFEGHDVGFGGGIGIVDGHGRPKAPWYVMRRLMQPVAVMITDEGVNGLGIHVANDGPQPWDGQLRIDLVRESEQITDSVTVPVHAPAPGTTVDLATTLGSFRDISYVHRFGPPSYDVVAVTLVAPDGSEVSQASFLAGERLRPIDAYLGLEATARQGAPEEWVLDVSTARFAQWVQVCVDGWQPEDSWFHLLPGVVRSVALRRRPDALPGPPRGDVTALNAAHAARIAVAM</sequence>
<evidence type="ECO:0000313" key="6">
    <source>
        <dbReference type="EMBL" id="MFC6705723.1"/>
    </source>
</evidence>
<dbReference type="SUPFAM" id="SSF51445">
    <property type="entry name" value="(Trans)glycosidases"/>
    <property type="match status" value="1"/>
</dbReference>
<evidence type="ECO:0000256" key="3">
    <source>
        <dbReference type="ARBA" id="ARBA00022801"/>
    </source>
</evidence>
<evidence type="ECO:0000256" key="4">
    <source>
        <dbReference type="ARBA" id="ARBA00023295"/>
    </source>
</evidence>
<evidence type="ECO:0000256" key="1">
    <source>
        <dbReference type="ARBA" id="ARBA00000829"/>
    </source>
</evidence>
<comment type="catalytic activity">
    <reaction evidence="1">
        <text>Hydrolysis of terminal, non-reducing beta-D-mannose residues in beta-D-mannosides.</text>
        <dbReference type="EC" id="3.2.1.25"/>
    </reaction>
</comment>
<dbReference type="InterPro" id="IPR050887">
    <property type="entry name" value="Beta-mannosidase_GH2"/>
</dbReference>
<accession>A0ABW2AFQ8</accession>
<dbReference type="PANTHER" id="PTHR43730:SF1">
    <property type="entry name" value="BETA-MANNOSIDASE"/>
    <property type="match status" value="1"/>
</dbReference>
<dbReference type="InterPro" id="IPR008979">
    <property type="entry name" value="Galactose-bd-like_sf"/>
</dbReference>
<dbReference type="PANTHER" id="PTHR43730">
    <property type="entry name" value="BETA-MANNOSIDASE"/>
    <property type="match status" value="1"/>
</dbReference>
<dbReference type="Gene3D" id="2.60.120.260">
    <property type="entry name" value="Galactose-binding domain-like"/>
    <property type="match status" value="1"/>
</dbReference>
<dbReference type="SUPFAM" id="SSF49303">
    <property type="entry name" value="beta-Galactosidase/glucuronidase domain"/>
    <property type="match status" value="2"/>
</dbReference>
<proteinExistence type="predicted"/>
<dbReference type="Proteomes" id="UP001596298">
    <property type="component" value="Unassembled WGS sequence"/>
</dbReference>
<keyword evidence="3" id="KW-0378">Hydrolase</keyword>
<feature type="domain" description="Beta-mannosidase-like galactose-binding" evidence="5">
    <location>
        <begin position="27"/>
        <end position="173"/>
    </location>
</feature>
<dbReference type="EC" id="3.2.1.25" evidence="2"/>
<dbReference type="InterPro" id="IPR017853">
    <property type="entry name" value="GH"/>
</dbReference>
<dbReference type="EMBL" id="JBHSWH010000001">
    <property type="protein sequence ID" value="MFC6705723.1"/>
    <property type="molecule type" value="Genomic_DNA"/>
</dbReference>
<dbReference type="Pfam" id="PF22666">
    <property type="entry name" value="Glyco_hydro_2_N2"/>
    <property type="match status" value="1"/>
</dbReference>
<gene>
    <name evidence="6" type="ORF">ACFQDH_10705</name>
</gene>
<dbReference type="InterPro" id="IPR054593">
    <property type="entry name" value="Beta-mannosidase-like_N2"/>
</dbReference>
<keyword evidence="4" id="KW-0326">Glycosidase</keyword>